<keyword evidence="3" id="KW-1185">Reference proteome</keyword>
<keyword evidence="1" id="KW-1133">Transmembrane helix</keyword>
<feature type="non-terminal residue" evidence="2">
    <location>
        <position position="1"/>
    </location>
</feature>
<feature type="transmembrane region" description="Helical" evidence="1">
    <location>
        <begin position="15"/>
        <end position="37"/>
    </location>
</feature>
<name>A0A9N9IJF2_FUNMO</name>
<evidence type="ECO:0000313" key="2">
    <source>
        <dbReference type="EMBL" id="CAG8739763.1"/>
    </source>
</evidence>
<reference evidence="2" key="1">
    <citation type="submission" date="2021-06" db="EMBL/GenBank/DDBJ databases">
        <authorList>
            <person name="Kallberg Y."/>
            <person name="Tangrot J."/>
            <person name="Rosling A."/>
        </authorList>
    </citation>
    <scope>NUCLEOTIDE SEQUENCE</scope>
    <source>
        <strain evidence="2">87-6 pot B 2015</strain>
    </source>
</reference>
<keyword evidence="1" id="KW-0472">Membrane</keyword>
<dbReference type="EMBL" id="CAJVPP010020163">
    <property type="protein sequence ID" value="CAG8739763.1"/>
    <property type="molecule type" value="Genomic_DNA"/>
</dbReference>
<gene>
    <name evidence="2" type="ORF">FMOSSE_LOCUS16076</name>
</gene>
<sequence>MASTTSIDCIDFNNLALMFTAFVQAMKLGTLLLNMGYTSYMHPQSIMASDNTTTSAIINNNAPTNQIYNNTSPNNVSVSNIKVLFLRIRKPIPELILALVRECARHLRIVDINASDVKKKGCGWFSTWRIRLYDRCTQIALDFLDSY</sequence>
<proteinExistence type="predicted"/>
<evidence type="ECO:0000313" key="3">
    <source>
        <dbReference type="Proteomes" id="UP000789375"/>
    </source>
</evidence>
<accession>A0A9N9IJF2</accession>
<dbReference type="Proteomes" id="UP000789375">
    <property type="component" value="Unassembled WGS sequence"/>
</dbReference>
<organism evidence="2 3">
    <name type="scientific">Funneliformis mosseae</name>
    <name type="common">Endomycorrhizal fungus</name>
    <name type="synonym">Glomus mosseae</name>
    <dbReference type="NCBI Taxonomy" id="27381"/>
    <lineage>
        <taxon>Eukaryota</taxon>
        <taxon>Fungi</taxon>
        <taxon>Fungi incertae sedis</taxon>
        <taxon>Mucoromycota</taxon>
        <taxon>Glomeromycotina</taxon>
        <taxon>Glomeromycetes</taxon>
        <taxon>Glomerales</taxon>
        <taxon>Glomeraceae</taxon>
        <taxon>Funneliformis</taxon>
    </lineage>
</organism>
<feature type="non-terminal residue" evidence="2">
    <location>
        <position position="147"/>
    </location>
</feature>
<evidence type="ECO:0000256" key="1">
    <source>
        <dbReference type="SAM" id="Phobius"/>
    </source>
</evidence>
<protein>
    <submittedName>
        <fullName evidence="2">1891_t:CDS:1</fullName>
    </submittedName>
</protein>
<comment type="caution">
    <text evidence="2">The sequence shown here is derived from an EMBL/GenBank/DDBJ whole genome shotgun (WGS) entry which is preliminary data.</text>
</comment>
<keyword evidence="1" id="KW-0812">Transmembrane</keyword>
<dbReference type="AlphaFoldDB" id="A0A9N9IJF2"/>